<evidence type="ECO:0000256" key="10">
    <source>
        <dbReference type="ARBA" id="ARBA00034923"/>
    </source>
</evidence>
<dbReference type="GO" id="GO:0043138">
    <property type="term" value="F:3'-5' DNA helicase activity"/>
    <property type="evidence" value="ECO:0007669"/>
    <property type="project" value="UniProtKB-EC"/>
</dbReference>
<keyword evidence="6" id="KW-0238">DNA-binding</keyword>
<keyword evidence="7" id="KW-0413">Isomerase</keyword>
<evidence type="ECO:0000313" key="16">
    <source>
        <dbReference type="Proteomes" id="UP000187408"/>
    </source>
</evidence>
<feature type="binding site" evidence="12">
    <location>
        <begin position="28"/>
        <end position="35"/>
    </location>
    <ligand>
        <name>ATP</name>
        <dbReference type="ChEBI" id="CHEBI:30616"/>
    </ligand>
</feature>
<dbReference type="PANTHER" id="PTHR11070:SF2">
    <property type="entry name" value="ATP-DEPENDENT DNA HELICASE SRS2"/>
    <property type="match status" value="1"/>
</dbReference>
<dbReference type="InterPro" id="IPR027417">
    <property type="entry name" value="P-loop_NTPase"/>
</dbReference>
<feature type="domain" description="UvrD-like helicase C-terminal" evidence="14">
    <location>
        <begin position="282"/>
        <end position="555"/>
    </location>
</feature>
<keyword evidence="4 12" id="KW-0347">Helicase</keyword>
<evidence type="ECO:0000256" key="6">
    <source>
        <dbReference type="ARBA" id="ARBA00023125"/>
    </source>
</evidence>
<dbReference type="Pfam" id="PF00580">
    <property type="entry name" value="UvrD-helicase"/>
    <property type="match status" value="1"/>
</dbReference>
<dbReference type="CDD" id="cd17932">
    <property type="entry name" value="DEXQc_UvrD"/>
    <property type="match status" value="1"/>
</dbReference>
<reference evidence="15 16" key="1">
    <citation type="submission" date="2016-10" db="EMBL/GenBank/DDBJ databases">
        <title>Genome sequence of a sulfur-reducing bacterium Desulfurobacterium indicum K6013.</title>
        <authorList>
            <person name="Cao J."/>
            <person name="Shao Z."/>
            <person name="Alain K."/>
            <person name="Jebbar M."/>
        </authorList>
    </citation>
    <scope>NUCLEOTIDE SEQUENCE [LARGE SCALE GENOMIC DNA]</scope>
    <source>
        <strain evidence="15 16">K6013</strain>
    </source>
</reference>
<protein>
    <recommendedName>
        <fullName evidence="9">DNA 3'-5' helicase</fullName>
        <ecNumber evidence="9">5.6.2.4</ecNumber>
    </recommendedName>
    <alternativeName>
        <fullName evidence="10">DNA 3'-5' helicase II</fullName>
    </alternativeName>
</protein>
<dbReference type="PROSITE" id="PS51198">
    <property type="entry name" value="UVRD_HELICASE_ATP_BIND"/>
    <property type="match status" value="1"/>
</dbReference>
<dbReference type="GO" id="GO:0000725">
    <property type="term" value="P:recombinational repair"/>
    <property type="evidence" value="ECO:0007669"/>
    <property type="project" value="TreeGrafter"/>
</dbReference>
<dbReference type="EC" id="5.6.2.4" evidence="9"/>
<comment type="catalytic activity">
    <reaction evidence="11">
        <text>ATP + H2O = ADP + phosphate + H(+)</text>
        <dbReference type="Rhea" id="RHEA:13065"/>
        <dbReference type="ChEBI" id="CHEBI:15377"/>
        <dbReference type="ChEBI" id="CHEBI:15378"/>
        <dbReference type="ChEBI" id="CHEBI:30616"/>
        <dbReference type="ChEBI" id="CHEBI:43474"/>
        <dbReference type="ChEBI" id="CHEBI:456216"/>
        <dbReference type="EC" id="5.6.2.4"/>
    </reaction>
</comment>
<dbReference type="GO" id="GO:0033202">
    <property type="term" value="C:DNA helicase complex"/>
    <property type="evidence" value="ECO:0007669"/>
    <property type="project" value="TreeGrafter"/>
</dbReference>
<dbReference type="SUPFAM" id="SSF52540">
    <property type="entry name" value="P-loop containing nucleoside triphosphate hydrolases"/>
    <property type="match status" value="1"/>
</dbReference>
<dbReference type="RefSeq" id="WP_076713090.1">
    <property type="nucleotide sequence ID" value="NZ_MOEN01000018.1"/>
</dbReference>
<evidence type="ECO:0000259" key="13">
    <source>
        <dbReference type="PROSITE" id="PS51198"/>
    </source>
</evidence>
<proteinExistence type="inferred from homology"/>
<evidence type="ECO:0000256" key="3">
    <source>
        <dbReference type="ARBA" id="ARBA00022801"/>
    </source>
</evidence>
<keyword evidence="3 12" id="KW-0378">Hydrolase</keyword>
<keyword evidence="5 12" id="KW-0067">ATP-binding</keyword>
<dbReference type="GO" id="GO:0005829">
    <property type="term" value="C:cytosol"/>
    <property type="evidence" value="ECO:0007669"/>
    <property type="project" value="TreeGrafter"/>
</dbReference>
<comment type="catalytic activity">
    <reaction evidence="8">
        <text>Couples ATP hydrolysis with the unwinding of duplex DNA by translocating in the 3'-5' direction.</text>
        <dbReference type="EC" id="5.6.2.4"/>
    </reaction>
</comment>
<keyword evidence="16" id="KW-1185">Reference proteome</keyword>
<evidence type="ECO:0000259" key="14">
    <source>
        <dbReference type="PROSITE" id="PS51217"/>
    </source>
</evidence>
<dbReference type="InterPro" id="IPR000212">
    <property type="entry name" value="DNA_helicase_UvrD/REP"/>
</dbReference>
<gene>
    <name evidence="15" type="ORF">BLW93_05435</name>
</gene>
<dbReference type="GO" id="GO:0005524">
    <property type="term" value="F:ATP binding"/>
    <property type="evidence" value="ECO:0007669"/>
    <property type="project" value="UniProtKB-UniRule"/>
</dbReference>
<accession>A0A1R1MKY7</accession>
<evidence type="ECO:0000313" key="15">
    <source>
        <dbReference type="EMBL" id="OMH40370.1"/>
    </source>
</evidence>
<dbReference type="InterPro" id="IPR014017">
    <property type="entry name" value="DNA_helicase_UvrD-like_C"/>
</dbReference>
<dbReference type="CDD" id="cd18807">
    <property type="entry name" value="SF1_C_UvrD"/>
    <property type="match status" value="1"/>
</dbReference>
<evidence type="ECO:0000256" key="11">
    <source>
        <dbReference type="ARBA" id="ARBA00048988"/>
    </source>
</evidence>
<evidence type="ECO:0000256" key="12">
    <source>
        <dbReference type="PROSITE-ProRule" id="PRU00560"/>
    </source>
</evidence>
<dbReference type="PROSITE" id="PS51217">
    <property type="entry name" value="UVRD_HELICASE_CTER"/>
    <property type="match status" value="1"/>
</dbReference>
<organism evidence="15 16">
    <name type="scientific">Desulfurobacterium indicum</name>
    <dbReference type="NCBI Taxonomy" id="1914305"/>
    <lineage>
        <taxon>Bacteria</taxon>
        <taxon>Pseudomonadati</taxon>
        <taxon>Aquificota</taxon>
        <taxon>Aquificia</taxon>
        <taxon>Desulfurobacteriales</taxon>
        <taxon>Desulfurobacteriaceae</taxon>
        <taxon>Desulfurobacterium</taxon>
    </lineage>
</organism>
<evidence type="ECO:0000256" key="4">
    <source>
        <dbReference type="ARBA" id="ARBA00022806"/>
    </source>
</evidence>
<evidence type="ECO:0000256" key="5">
    <source>
        <dbReference type="ARBA" id="ARBA00022840"/>
    </source>
</evidence>
<evidence type="ECO:0000256" key="1">
    <source>
        <dbReference type="ARBA" id="ARBA00009922"/>
    </source>
</evidence>
<feature type="domain" description="UvrD-like helicase ATP-binding" evidence="13">
    <location>
        <begin position="7"/>
        <end position="281"/>
    </location>
</feature>
<dbReference type="Pfam" id="PF13361">
    <property type="entry name" value="UvrD_C"/>
    <property type="match status" value="1"/>
</dbReference>
<dbReference type="InterPro" id="IPR014016">
    <property type="entry name" value="UvrD-like_ATP-bd"/>
</dbReference>
<name>A0A1R1MKY7_9BACT</name>
<dbReference type="InterPro" id="IPR013986">
    <property type="entry name" value="DExx_box_DNA_helicase_dom_sf"/>
</dbReference>
<sequence>MIEKLLEDLNEQQREAVTYFDSPLLILAGAGSGKTRVITYKIAYMIEKFGYEPERILAVTFTNKAAREMKERVEQLLKGKAGVFVATFHSFCVRLLKSHSIRVGYKPNFLIIDSDDKKNLLKNIMKEMNLDTDLYNPVAIGSMISNVKNGLFSAEAMEFRGYDRFNDIMETYNNKLREMNAFDFDDLLFYAKKLLTEHDDIRKRYSSFFQYVLIDEYQDTNEIQYEITKALTIDKGNVCVVGDEDQCIYTWRGANINNILNFEKDFPGAKVIKLEKNYRCSGVILSAANAVIAHNKIRKGKKLFTDNEDGEPIRLFVGVNDQEEAYFVGKTVKRLIDTEIRPSDIAIFYRTNAQSRSIEDALRRLGINYQIVGGLKFYERKEIKDIIAYLRVILFDEDRLSIFRIFNTPKRGLGAAAEEKLKKLLDEGRGNLEALKVLLDTAPTRQKEGIKELIHIIEEGREKVNILKPYELVRFITIAARYEDYLRKEYREDWESRLENIRELGNTLEEFAERTGFKGEDLFLEFLNTITLSSDQDEMEEAEKVTLMTVHASKGLEFPVVFITGLEEGLFPHVRSLDSAEQIEEERRLFYVAITRAKKLLILTRAESRRFFGTYRESEPSRFLEEIPPNLIKKVMRKDRPSTTQTDKVSYVKKDKKPKIVFHKKFGKGVVRRVEGIGDNAKVTAFFANHGEKTIIMKFLKVLA</sequence>
<dbReference type="Gene3D" id="3.40.50.300">
    <property type="entry name" value="P-loop containing nucleotide triphosphate hydrolases"/>
    <property type="match status" value="2"/>
</dbReference>
<dbReference type="GO" id="GO:0003677">
    <property type="term" value="F:DNA binding"/>
    <property type="evidence" value="ECO:0007669"/>
    <property type="project" value="UniProtKB-KW"/>
</dbReference>
<dbReference type="STRING" id="1914305.BLW93_05435"/>
<dbReference type="Proteomes" id="UP000187408">
    <property type="component" value="Unassembled WGS sequence"/>
</dbReference>
<comment type="caution">
    <text evidence="15">The sequence shown here is derived from an EMBL/GenBank/DDBJ whole genome shotgun (WGS) entry which is preliminary data.</text>
</comment>
<dbReference type="Gene3D" id="1.10.486.10">
    <property type="entry name" value="PCRA, domain 4"/>
    <property type="match status" value="1"/>
</dbReference>
<dbReference type="EMBL" id="MOEN01000018">
    <property type="protein sequence ID" value="OMH40370.1"/>
    <property type="molecule type" value="Genomic_DNA"/>
</dbReference>
<dbReference type="Gene3D" id="1.10.10.160">
    <property type="match status" value="1"/>
</dbReference>
<evidence type="ECO:0000256" key="8">
    <source>
        <dbReference type="ARBA" id="ARBA00034617"/>
    </source>
</evidence>
<comment type="similarity">
    <text evidence="1">Belongs to the helicase family. UvrD subfamily.</text>
</comment>
<evidence type="ECO:0000256" key="2">
    <source>
        <dbReference type="ARBA" id="ARBA00022741"/>
    </source>
</evidence>
<dbReference type="GO" id="GO:0016887">
    <property type="term" value="F:ATP hydrolysis activity"/>
    <property type="evidence" value="ECO:0007669"/>
    <property type="project" value="RHEA"/>
</dbReference>
<dbReference type="PANTHER" id="PTHR11070">
    <property type="entry name" value="UVRD / RECB / PCRA DNA HELICASE FAMILY MEMBER"/>
    <property type="match status" value="1"/>
</dbReference>
<dbReference type="AlphaFoldDB" id="A0A1R1MKY7"/>
<evidence type="ECO:0000256" key="7">
    <source>
        <dbReference type="ARBA" id="ARBA00023235"/>
    </source>
</evidence>
<keyword evidence="2 12" id="KW-0547">Nucleotide-binding</keyword>
<evidence type="ECO:0000256" key="9">
    <source>
        <dbReference type="ARBA" id="ARBA00034808"/>
    </source>
</evidence>